<evidence type="ECO:0000313" key="2">
    <source>
        <dbReference type="EMBL" id="TXK03963.1"/>
    </source>
</evidence>
<sequence length="171" mass="19961">MANKQIDMRKIKRIFKLHTSGVSKWRISQQLGISRNTVAKYIDFFKRYGYTTLAGHMPSHHRFVSEWSSERFIAWAGNIGDSCQGYIMAILDQKQHPEQSYKSCLGVLHLAKKYGRDRLDSACRRATEYGAYNYNMVERILKKGWDKLDEGADDNLEMPEHQNIRGGKYYE</sequence>
<protein>
    <recommendedName>
        <fullName evidence="5">Transposase</fullName>
    </recommendedName>
</protein>
<dbReference type="Proteomes" id="UP000321528">
    <property type="component" value="Unassembled WGS sequence"/>
</dbReference>
<dbReference type="Gene3D" id="1.10.10.10">
    <property type="entry name" value="Winged helix-like DNA-binding domain superfamily/Winged helix DNA-binding domain"/>
    <property type="match status" value="1"/>
</dbReference>
<organism evidence="1 3">
    <name type="scientific">Flagellimonas aequoris</name>
    <dbReference type="NCBI Taxonomy" id="2306997"/>
    <lineage>
        <taxon>Bacteria</taxon>
        <taxon>Pseudomonadati</taxon>
        <taxon>Bacteroidota</taxon>
        <taxon>Flavobacteriia</taxon>
        <taxon>Flavobacteriales</taxon>
        <taxon>Flavobacteriaceae</taxon>
        <taxon>Flagellimonas</taxon>
    </lineage>
</organism>
<gene>
    <name evidence="1" type="ORF">D2U88_06995</name>
    <name evidence="2" type="ORF">FQ019_06940</name>
</gene>
<keyword evidence="4" id="KW-1185">Reference proteome</keyword>
<accession>A0A418N9L9</accession>
<dbReference type="InterPro" id="IPR036388">
    <property type="entry name" value="WH-like_DNA-bd_sf"/>
</dbReference>
<dbReference type="EMBL" id="VNWL01000014">
    <property type="protein sequence ID" value="TXK03963.1"/>
    <property type="molecule type" value="Genomic_DNA"/>
</dbReference>
<evidence type="ECO:0008006" key="5">
    <source>
        <dbReference type="Google" id="ProtNLM"/>
    </source>
</evidence>
<dbReference type="EMBL" id="QXFJ01000015">
    <property type="protein sequence ID" value="RIV72192.1"/>
    <property type="molecule type" value="Genomic_DNA"/>
</dbReference>
<evidence type="ECO:0000313" key="1">
    <source>
        <dbReference type="EMBL" id="RIV72192.1"/>
    </source>
</evidence>
<reference evidence="1 3" key="1">
    <citation type="submission" date="2018-08" db="EMBL/GenBank/DDBJ databases">
        <title>Proposal of Muricauda 72 sp.nov. and Muricauda NH166 sp.nov., isolated from seawater.</title>
        <authorList>
            <person name="Cheng H."/>
            <person name="Wu Y.-H."/>
            <person name="Guo L.-L."/>
            <person name="Xu X.-W."/>
        </authorList>
    </citation>
    <scope>NUCLEOTIDE SEQUENCE [LARGE SCALE GENOMIC DNA]</scope>
    <source>
        <strain evidence="1 3">NH166</strain>
    </source>
</reference>
<dbReference type="AlphaFoldDB" id="A0A418N9L9"/>
<dbReference type="RefSeq" id="WP_147378547.1">
    <property type="nucleotide sequence ID" value="NZ_QXFJ01000015.1"/>
</dbReference>
<dbReference type="InterPro" id="IPR009057">
    <property type="entry name" value="Homeodomain-like_sf"/>
</dbReference>
<name>A0A418N9L9_9FLAO</name>
<evidence type="ECO:0000313" key="3">
    <source>
        <dbReference type="Proteomes" id="UP000284189"/>
    </source>
</evidence>
<dbReference type="OrthoDB" id="3193769at2"/>
<reference evidence="2 4" key="2">
    <citation type="submission" date="2019-07" db="EMBL/GenBank/DDBJ databases">
        <title>Draft genome of two Muricauda strains isolated from deep sea.</title>
        <authorList>
            <person name="Sun C."/>
        </authorList>
    </citation>
    <scope>NUCLEOTIDE SEQUENCE [LARGE SCALE GENOMIC DNA]</scope>
    <source>
        <strain evidence="2 4">NH166</strain>
    </source>
</reference>
<dbReference type="SUPFAM" id="SSF46689">
    <property type="entry name" value="Homeodomain-like"/>
    <property type="match status" value="1"/>
</dbReference>
<dbReference type="Proteomes" id="UP000284189">
    <property type="component" value="Unassembled WGS sequence"/>
</dbReference>
<evidence type="ECO:0000313" key="4">
    <source>
        <dbReference type="Proteomes" id="UP000321528"/>
    </source>
</evidence>
<proteinExistence type="predicted"/>
<comment type="caution">
    <text evidence="1">The sequence shown here is derived from an EMBL/GenBank/DDBJ whole genome shotgun (WGS) entry which is preliminary data.</text>
</comment>